<proteinExistence type="predicted"/>
<dbReference type="AlphaFoldDB" id="A0A8W8HM94"/>
<organism evidence="1 2">
    <name type="scientific">Magallana gigas</name>
    <name type="common">Pacific oyster</name>
    <name type="synonym">Crassostrea gigas</name>
    <dbReference type="NCBI Taxonomy" id="29159"/>
    <lineage>
        <taxon>Eukaryota</taxon>
        <taxon>Metazoa</taxon>
        <taxon>Spiralia</taxon>
        <taxon>Lophotrochozoa</taxon>
        <taxon>Mollusca</taxon>
        <taxon>Bivalvia</taxon>
        <taxon>Autobranchia</taxon>
        <taxon>Pteriomorphia</taxon>
        <taxon>Ostreida</taxon>
        <taxon>Ostreoidea</taxon>
        <taxon>Ostreidae</taxon>
        <taxon>Magallana</taxon>
    </lineage>
</organism>
<keyword evidence="2" id="KW-1185">Reference proteome</keyword>
<accession>A0A8W8HM94</accession>
<sequence>MTIACEVWGTTTEQKQCGASRVAFTFEHWVGLHGCGNSLAVCRYSQLLYKRHAIVAKHCRHQPKQLEHCLT</sequence>
<reference evidence="1" key="1">
    <citation type="submission" date="2022-08" db="UniProtKB">
        <authorList>
            <consortium name="EnsemblMetazoa"/>
        </authorList>
    </citation>
    <scope>IDENTIFICATION</scope>
    <source>
        <strain evidence="1">05x7-T-G4-1.051#20</strain>
    </source>
</reference>
<evidence type="ECO:0000313" key="1">
    <source>
        <dbReference type="EnsemblMetazoa" id="G10217.29:cds"/>
    </source>
</evidence>
<name>A0A8W8HM94_MAGGI</name>
<dbReference type="Proteomes" id="UP000005408">
    <property type="component" value="Unassembled WGS sequence"/>
</dbReference>
<evidence type="ECO:0000313" key="2">
    <source>
        <dbReference type="Proteomes" id="UP000005408"/>
    </source>
</evidence>
<dbReference type="EnsemblMetazoa" id="G10217.29">
    <property type="protein sequence ID" value="G10217.29:cds"/>
    <property type="gene ID" value="G10217"/>
</dbReference>
<protein>
    <submittedName>
        <fullName evidence="1">Uncharacterized protein</fullName>
    </submittedName>
</protein>